<evidence type="ECO:0000256" key="3">
    <source>
        <dbReference type="ARBA" id="ARBA00023125"/>
    </source>
</evidence>
<dbReference type="InterPro" id="IPR005119">
    <property type="entry name" value="LysR_subst-bd"/>
</dbReference>
<protein>
    <submittedName>
        <fullName evidence="6">Transcriptional regulator, LysR family</fullName>
    </submittedName>
</protein>
<evidence type="ECO:0000256" key="4">
    <source>
        <dbReference type="ARBA" id="ARBA00023163"/>
    </source>
</evidence>
<keyword evidence="3" id="KW-0238">DNA-binding</keyword>
<keyword evidence="2" id="KW-0805">Transcription regulation</keyword>
<proteinExistence type="inferred from homology"/>
<dbReference type="GO" id="GO:0003677">
    <property type="term" value="F:DNA binding"/>
    <property type="evidence" value="ECO:0007669"/>
    <property type="project" value="UniProtKB-KW"/>
</dbReference>
<dbReference type="CDD" id="cd08422">
    <property type="entry name" value="PBP2_CrgA_like"/>
    <property type="match status" value="1"/>
</dbReference>
<dbReference type="Pfam" id="PF03466">
    <property type="entry name" value="LysR_substrate"/>
    <property type="match status" value="1"/>
</dbReference>
<dbReference type="InterPro" id="IPR036390">
    <property type="entry name" value="WH_DNA-bd_sf"/>
</dbReference>
<comment type="similarity">
    <text evidence="1">Belongs to the LysR transcriptional regulatory family.</text>
</comment>
<dbReference type="RefSeq" id="WP_033082310.1">
    <property type="nucleotide sequence ID" value="NZ_JQEC01000027.1"/>
</dbReference>
<dbReference type="FunFam" id="1.10.10.10:FF:000001">
    <property type="entry name" value="LysR family transcriptional regulator"/>
    <property type="match status" value="1"/>
</dbReference>
<dbReference type="PROSITE" id="PS50931">
    <property type="entry name" value="HTH_LYSR"/>
    <property type="match status" value="1"/>
</dbReference>
<feature type="domain" description="HTH lysR-type" evidence="5">
    <location>
        <begin position="1"/>
        <end position="64"/>
    </location>
</feature>
<keyword evidence="4" id="KW-0804">Transcription</keyword>
<dbReference type="SUPFAM" id="SSF46785">
    <property type="entry name" value="Winged helix' DNA-binding domain"/>
    <property type="match status" value="1"/>
</dbReference>
<dbReference type="Gene3D" id="1.10.10.10">
    <property type="entry name" value="Winged helix-like DNA-binding domain superfamily/Winged helix DNA-binding domain"/>
    <property type="match status" value="1"/>
</dbReference>
<dbReference type="InterPro" id="IPR058163">
    <property type="entry name" value="LysR-type_TF_proteobact-type"/>
</dbReference>
<sequence>MKIKQKNLYHLLMVFREVVKQGSFTAAAETLELTKSAISQYITRLEQHLGVQLLIRSTRALSLTSVGYKLLERSDELKTLLDITIDEINNIKQQPTGSLSITVPQALAQPIVLPALKRFNKQFPQVEPKLIVDDGNLDIIKQGIDIAVRVGDLQDSELKASKIGEHQEILVASTSYLSSLEKAVTLDNIKEQPFIATSWQTTNLTHYFKDNKGAEYEVFLKPKFEVNSANIALDLVSLGLGIALLPDVFVKQHINEGKIQAVLGQLTGKKHNIYYVHAYKEKVPLKVKWLIEFLKEAMTNQ</sequence>
<comment type="caution">
    <text evidence="6">The sequence shown here is derived from an EMBL/GenBank/DDBJ whole genome shotgun (WGS) entry which is preliminary data.</text>
</comment>
<evidence type="ECO:0000313" key="6">
    <source>
        <dbReference type="EMBL" id="KGJ93306.1"/>
    </source>
</evidence>
<evidence type="ECO:0000256" key="1">
    <source>
        <dbReference type="ARBA" id="ARBA00009437"/>
    </source>
</evidence>
<gene>
    <name evidence="6" type="ORF">GAB14E_2630</name>
</gene>
<organism evidence="6 7">
    <name type="scientific">Colwellia psychrerythraea</name>
    <name type="common">Vibrio psychroerythus</name>
    <dbReference type="NCBI Taxonomy" id="28229"/>
    <lineage>
        <taxon>Bacteria</taxon>
        <taxon>Pseudomonadati</taxon>
        <taxon>Pseudomonadota</taxon>
        <taxon>Gammaproteobacteria</taxon>
        <taxon>Alteromonadales</taxon>
        <taxon>Colwelliaceae</taxon>
        <taxon>Colwellia</taxon>
    </lineage>
</organism>
<evidence type="ECO:0000313" key="7">
    <source>
        <dbReference type="Proteomes" id="UP000029868"/>
    </source>
</evidence>
<dbReference type="PANTHER" id="PTHR30537">
    <property type="entry name" value="HTH-TYPE TRANSCRIPTIONAL REGULATOR"/>
    <property type="match status" value="1"/>
</dbReference>
<dbReference type="InterPro" id="IPR036388">
    <property type="entry name" value="WH-like_DNA-bd_sf"/>
</dbReference>
<dbReference type="GO" id="GO:0003700">
    <property type="term" value="F:DNA-binding transcription factor activity"/>
    <property type="evidence" value="ECO:0007669"/>
    <property type="project" value="InterPro"/>
</dbReference>
<accession>A0A099KRZ2</accession>
<dbReference type="PATRIC" id="fig|28229.3.peg.2258"/>
<evidence type="ECO:0000259" key="5">
    <source>
        <dbReference type="PROSITE" id="PS50931"/>
    </source>
</evidence>
<dbReference type="InterPro" id="IPR000847">
    <property type="entry name" value="LysR_HTH_N"/>
</dbReference>
<dbReference type="OrthoDB" id="9786526at2"/>
<dbReference type="Proteomes" id="UP000029868">
    <property type="component" value="Unassembled WGS sequence"/>
</dbReference>
<dbReference type="AlphaFoldDB" id="A0A099KRZ2"/>
<dbReference type="EMBL" id="JQEC01000027">
    <property type="protein sequence ID" value="KGJ93306.1"/>
    <property type="molecule type" value="Genomic_DNA"/>
</dbReference>
<evidence type="ECO:0000256" key="2">
    <source>
        <dbReference type="ARBA" id="ARBA00023015"/>
    </source>
</evidence>
<reference evidence="6 7" key="1">
    <citation type="submission" date="2014-08" db="EMBL/GenBank/DDBJ databases">
        <title>Genomic and Phenotypic Diversity of Colwellia psychrerythraea strains from Disparate Marine Basins.</title>
        <authorList>
            <person name="Techtmann S.M."/>
            <person name="Stelling S.C."/>
            <person name="Utturkar S.M."/>
            <person name="Alshibli N."/>
            <person name="Harris A."/>
            <person name="Brown S.D."/>
            <person name="Hazen T.C."/>
        </authorList>
    </citation>
    <scope>NUCLEOTIDE SEQUENCE [LARGE SCALE GENOMIC DNA]</scope>
    <source>
        <strain evidence="6 7">GAB14E</strain>
    </source>
</reference>
<dbReference type="Gene3D" id="3.40.190.290">
    <property type="match status" value="1"/>
</dbReference>
<dbReference type="SUPFAM" id="SSF53850">
    <property type="entry name" value="Periplasmic binding protein-like II"/>
    <property type="match status" value="1"/>
</dbReference>
<dbReference type="Pfam" id="PF00126">
    <property type="entry name" value="HTH_1"/>
    <property type="match status" value="1"/>
</dbReference>
<dbReference type="PRINTS" id="PR00039">
    <property type="entry name" value="HTHLYSR"/>
</dbReference>
<name>A0A099KRZ2_COLPS</name>
<dbReference type="PANTHER" id="PTHR30537:SF5">
    <property type="entry name" value="HTH-TYPE TRANSCRIPTIONAL ACTIVATOR TTDR-RELATED"/>
    <property type="match status" value="1"/>
</dbReference>